<organism evidence="2 3">
    <name type="scientific">Cloacibacillus porcorum</name>
    <dbReference type="NCBI Taxonomy" id="1197717"/>
    <lineage>
        <taxon>Bacteria</taxon>
        <taxon>Thermotogati</taxon>
        <taxon>Synergistota</taxon>
        <taxon>Synergistia</taxon>
        <taxon>Synergistales</taxon>
        <taxon>Synergistaceae</taxon>
        <taxon>Cloacibacillus</taxon>
    </lineage>
</organism>
<dbReference type="Proteomes" id="UP000093044">
    <property type="component" value="Chromosome"/>
</dbReference>
<dbReference type="AlphaFoldDB" id="A0A1B2I1A8"/>
<gene>
    <name evidence="2" type="ORF">BED41_00665</name>
</gene>
<feature type="domain" description="DUF3870" evidence="1">
    <location>
        <begin position="12"/>
        <end position="102"/>
    </location>
</feature>
<accession>A0A1B2I1A8</accession>
<reference evidence="2" key="1">
    <citation type="submission" date="2016-08" db="EMBL/GenBank/DDBJ databases">
        <title>Complete genome of Cloacibacillus porcorum.</title>
        <authorList>
            <person name="Looft T."/>
            <person name="Bayles D.O."/>
            <person name="Alt D.P."/>
        </authorList>
    </citation>
    <scope>NUCLEOTIDE SEQUENCE [LARGE SCALE GENOMIC DNA]</scope>
    <source>
        <strain evidence="2">CL-84</strain>
    </source>
</reference>
<evidence type="ECO:0000313" key="3">
    <source>
        <dbReference type="Proteomes" id="UP000093044"/>
    </source>
</evidence>
<protein>
    <recommendedName>
        <fullName evidence="1">DUF3870 domain-containing protein</fullName>
    </recommendedName>
</protein>
<sequence>MEMNKKTLLFGGYSQFPQGTAGHEIFKYFGIGFVVDPESGEIVEVSSTFLSDLSSRFLSSAFVGKNIRDGGVGAGIKEFEARYFCKGKKTIIAAIIDAEKSYLNYLAQ</sequence>
<dbReference type="RefSeq" id="WP_066741765.1">
    <property type="nucleotide sequence ID" value="NZ_CP016757.1"/>
</dbReference>
<dbReference type="GeneID" id="83056362"/>
<dbReference type="InterPro" id="IPR024617">
    <property type="entry name" value="DUF3870"/>
</dbReference>
<proteinExistence type="predicted"/>
<name>A0A1B2I1A8_9BACT</name>
<dbReference type="STRING" id="1197717.BED41_00665"/>
<evidence type="ECO:0000259" key="1">
    <source>
        <dbReference type="Pfam" id="PF12986"/>
    </source>
</evidence>
<dbReference type="EMBL" id="CP016757">
    <property type="protein sequence ID" value="ANZ43742.1"/>
    <property type="molecule type" value="Genomic_DNA"/>
</dbReference>
<keyword evidence="3" id="KW-1185">Reference proteome</keyword>
<evidence type="ECO:0000313" key="2">
    <source>
        <dbReference type="EMBL" id="ANZ43742.1"/>
    </source>
</evidence>
<dbReference type="KEGG" id="cpor:BED41_00665"/>
<dbReference type="Pfam" id="PF12986">
    <property type="entry name" value="DUF3870"/>
    <property type="match status" value="1"/>
</dbReference>